<sequence>MKTSRVDKSDTKNSVFENVGSILKDMVEGRMLIESLATRFSHTRMEEHIDAVFEKWRSIWSFLSHFCLASLLVFKVLVTPMERTLNTEPLSVNQQ</sequence>
<proteinExistence type="predicted"/>
<evidence type="ECO:0000256" key="1">
    <source>
        <dbReference type="SAM" id="Phobius"/>
    </source>
</evidence>
<keyword evidence="1" id="KW-0472">Membrane</keyword>
<protein>
    <submittedName>
        <fullName evidence="2">Uncharacterized protein</fullName>
    </submittedName>
</protein>
<keyword evidence="3" id="KW-1185">Reference proteome</keyword>
<evidence type="ECO:0000313" key="3">
    <source>
        <dbReference type="Proteomes" id="UP000324222"/>
    </source>
</evidence>
<organism evidence="2 3">
    <name type="scientific">Portunus trituberculatus</name>
    <name type="common">Swimming crab</name>
    <name type="synonym">Neptunus trituberculatus</name>
    <dbReference type="NCBI Taxonomy" id="210409"/>
    <lineage>
        <taxon>Eukaryota</taxon>
        <taxon>Metazoa</taxon>
        <taxon>Ecdysozoa</taxon>
        <taxon>Arthropoda</taxon>
        <taxon>Crustacea</taxon>
        <taxon>Multicrustacea</taxon>
        <taxon>Malacostraca</taxon>
        <taxon>Eumalacostraca</taxon>
        <taxon>Eucarida</taxon>
        <taxon>Decapoda</taxon>
        <taxon>Pleocyemata</taxon>
        <taxon>Brachyura</taxon>
        <taxon>Eubrachyura</taxon>
        <taxon>Portunoidea</taxon>
        <taxon>Portunidae</taxon>
        <taxon>Portuninae</taxon>
        <taxon>Portunus</taxon>
    </lineage>
</organism>
<gene>
    <name evidence="2" type="ORF">E2C01_079190</name>
</gene>
<keyword evidence="1" id="KW-0812">Transmembrane</keyword>
<comment type="caution">
    <text evidence="2">The sequence shown here is derived from an EMBL/GenBank/DDBJ whole genome shotgun (WGS) entry which is preliminary data.</text>
</comment>
<name>A0A5B7IKV4_PORTR</name>
<keyword evidence="1" id="KW-1133">Transmembrane helix</keyword>
<accession>A0A5B7IKV4</accession>
<evidence type="ECO:0000313" key="2">
    <source>
        <dbReference type="EMBL" id="MPC84452.1"/>
    </source>
</evidence>
<dbReference type="Proteomes" id="UP000324222">
    <property type="component" value="Unassembled WGS sequence"/>
</dbReference>
<reference evidence="2 3" key="1">
    <citation type="submission" date="2019-05" db="EMBL/GenBank/DDBJ databases">
        <title>Another draft genome of Portunus trituberculatus and its Hox gene families provides insights of decapod evolution.</title>
        <authorList>
            <person name="Jeong J.-H."/>
            <person name="Song I."/>
            <person name="Kim S."/>
            <person name="Choi T."/>
            <person name="Kim D."/>
            <person name="Ryu S."/>
            <person name="Kim W."/>
        </authorList>
    </citation>
    <scope>NUCLEOTIDE SEQUENCE [LARGE SCALE GENOMIC DNA]</scope>
    <source>
        <tissue evidence="2">Muscle</tissue>
    </source>
</reference>
<dbReference type="EMBL" id="VSRR010065463">
    <property type="protein sequence ID" value="MPC84452.1"/>
    <property type="molecule type" value="Genomic_DNA"/>
</dbReference>
<dbReference type="AlphaFoldDB" id="A0A5B7IKV4"/>
<feature type="transmembrane region" description="Helical" evidence="1">
    <location>
        <begin position="59"/>
        <end position="78"/>
    </location>
</feature>